<dbReference type="Proteomes" id="UP000053317">
    <property type="component" value="Unassembled WGS sequence"/>
</dbReference>
<feature type="compositionally biased region" description="Acidic residues" evidence="7">
    <location>
        <begin position="29"/>
        <end position="47"/>
    </location>
</feature>
<dbReference type="PROSITE" id="PS51873">
    <property type="entry name" value="TRIAD"/>
    <property type="match status" value="1"/>
</dbReference>
<dbReference type="InterPro" id="IPR044066">
    <property type="entry name" value="TRIAD_supradom"/>
</dbReference>
<feature type="compositionally biased region" description="Basic residues" evidence="7">
    <location>
        <begin position="499"/>
        <end position="509"/>
    </location>
</feature>
<feature type="region of interest" description="Disordered" evidence="7">
    <location>
        <begin position="402"/>
        <end position="509"/>
    </location>
</feature>
<evidence type="ECO:0000313" key="10">
    <source>
        <dbReference type="Proteomes" id="UP000053317"/>
    </source>
</evidence>
<keyword evidence="1" id="KW-0808">Transferase</keyword>
<gene>
    <name evidence="9" type="ORF">UCRPC4_g01486</name>
</gene>
<protein>
    <submittedName>
        <fullName evidence="9">Putative ibr finger domain-containing protein</fullName>
    </submittedName>
</protein>
<feature type="compositionally biased region" description="Basic and acidic residues" evidence="7">
    <location>
        <begin position="410"/>
        <end position="421"/>
    </location>
</feature>
<proteinExistence type="predicted"/>
<feature type="domain" description="RING-type" evidence="8">
    <location>
        <begin position="55"/>
        <end position="254"/>
    </location>
</feature>
<name>A0A0G2EUV3_PHACM</name>
<reference evidence="9 10" key="1">
    <citation type="submission" date="2015-05" db="EMBL/GenBank/DDBJ databases">
        <title>Distinctive expansion of gene families associated with plant cell wall degradation and secondary metabolism in the genomes of grapevine trunk pathogens.</title>
        <authorList>
            <person name="Lawrence D.P."/>
            <person name="Travadon R."/>
            <person name="Rolshausen P.E."/>
            <person name="Baumgartner K."/>
        </authorList>
    </citation>
    <scope>NUCLEOTIDE SEQUENCE [LARGE SCALE GENOMIC DNA]</scope>
    <source>
        <strain evidence="9">UCRPC4</strain>
    </source>
</reference>
<keyword evidence="10" id="KW-1185">Reference proteome</keyword>
<evidence type="ECO:0000259" key="8">
    <source>
        <dbReference type="PROSITE" id="PS51873"/>
    </source>
</evidence>
<keyword evidence="5" id="KW-0833">Ubl conjugation pathway</keyword>
<feature type="compositionally biased region" description="Polar residues" evidence="7">
    <location>
        <begin position="439"/>
        <end position="449"/>
    </location>
</feature>
<dbReference type="OrthoDB" id="9977870at2759"/>
<dbReference type="GO" id="GO:0008270">
    <property type="term" value="F:zinc ion binding"/>
    <property type="evidence" value="ECO:0007669"/>
    <property type="project" value="UniProtKB-KW"/>
</dbReference>
<feature type="region of interest" description="Disordered" evidence="7">
    <location>
        <begin position="269"/>
        <end position="290"/>
    </location>
</feature>
<evidence type="ECO:0000313" key="9">
    <source>
        <dbReference type="EMBL" id="KKY26467.1"/>
    </source>
</evidence>
<evidence type="ECO:0000256" key="7">
    <source>
        <dbReference type="SAM" id="MobiDB-lite"/>
    </source>
</evidence>
<dbReference type="PANTHER" id="PTHR11685">
    <property type="entry name" value="RBR FAMILY RING FINGER AND IBR DOMAIN-CONTAINING"/>
    <property type="match status" value="1"/>
</dbReference>
<evidence type="ECO:0000256" key="2">
    <source>
        <dbReference type="ARBA" id="ARBA00022723"/>
    </source>
</evidence>
<evidence type="ECO:0000256" key="6">
    <source>
        <dbReference type="ARBA" id="ARBA00022833"/>
    </source>
</evidence>
<sequence length="509" mass="58003">MSDGWDQGYVAPWNQPPEERNGLPSDEPIGPEDYDQSPAQDYEDEQMDSSYKPPTLSTCNCCREDFGSCDDGTLVKNTCLNSCLWCKDCLIRCLTVAAESESNYPPNCCFDGDIDIDITIHLLDDATRAKLDEVKELSETEDRTYCSNVACNVFLPPRMFMSSFATCTKCGLSTCCVCKKSQELHDIEHNECPEDEAERQMVQLAQESRWMACPMCKTYVERTDGCYHMTCLERHQFCYTCGKVWRTCGCLMNEADLYDANDNVYQGDGGNDYGAERDGGSDAFDNDQDYGYGDFEESYSAEYEGEYLEGSEPTSVIHRDQIPDQSTAIAEQASTKRPSRQPDPNCPHAELIRTEMSGRCHGPCRDFLPFFLWRCAACDGQWCNWCRRYDNDFRVKIQIKQNDDVDQDEEGTKEGEDKQGPEMELGLEQEQGHDEEQAHQSMNVTVQQEPNHEYRESKINHDNIQNYDDRDGDLYSADDSHTLPPHSSPLPTSSTTRADRRKLFRCQAQ</sequence>
<feature type="compositionally biased region" description="Basic and acidic residues" evidence="7">
    <location>
        <begin position="450"/>
        <end position="481"/>
    </location>
</feature>
<dbReference type="GO" id="GO:0016567">
    <property type="term" value="P:protein ubiquitination"/>
    <property type="evidence" value="ECO:0007669"/>
    <property type="project" value="InterPro"/>
</dbReference>
<comment type="caution">
    <text evidence="9">The sequence shown here is derived from an EMBL/GenBank/DDBJ whole genome shotgun (WGS) entry which is preliminary data.</text>
</comment>
<dbReference type="EMBL" id="LCWF01000035">
    <property type="protein sequence ID" value="KKY26467.1"/>
    <property type="molecule type" value="Genomic_DNA"/>
</dbReference>
<evidence type="ECO:0000256" key="3">
    <source>
        <dbReference type="ARBA" id="ARBA00022737"/>
    </source>
</evidence>
<dbReference type="Gene3D" id="1.20.120.1750">
    <property type="match status" value="1"/>
</dbReference>
<organism evidence="9 10">
    <name type="scientific">Phaeomoniella chlamydospora</name>
    <name type="common">Phaeoacremonium chlamydosporum</name>
    <dbReference type="NCBI Taxonomy" id="158046"/>
    <lineage>
        <taxon>Eukaryota</taxon>
        <taxon>Fungi</taxon>
        <taxon>Dikarya</taxon>
        <taxon>Ascomycota</taxon>
        <taxon>Pezizomycotina</taxon>
        <taxon>Eurotiomycetes</taxon>
        <taxon>Chaetothyriomycetidae</taxon>
        <taxon>Phaeomoniellales</taxon>
        <taxon>Phaeomoniellaceae</taxon>
        <taxon>Phaeomoniella</taxon>
    </lineage>
</organism>
<dbReference type="SUPFAM" id="SSF57850">
    <property type="entry name" value="RING/U-box"/>
    <property type="match status" value="1"/>
</dbReference>
<feature type="region of interest" description="Disordered" evidence="7">
    <location>
        <begin position="1"/>
        <end position="51"/>
    </location>
</feature>
<evidence type="ECO:0000256" key="5">
    <source>
        <dbReference type="ARBA" id="ARBA00022786"/>
    </source>
</evidence>
<keyword evidence="4" id="KW-0863">Zinc-finger</keyword>
<reference evidence="9 10" key="2">
    <citation type="submission" date="2015-05" db="EMBL/GenBank/DDBJ databases">
        <authorList>
            <person name="Morales-Cruz A."/>
            <person name="Amrine K.C."/>
            <person name="Cantu D."/>
        </authorList>
    </citation>
    <scope>NUCLEOTIDE SEQUENCE [LARGE SCALE GENOMIC DNA]</scope>
    <source>
        <strain evidence="9">UCRPC4</strain>
    </source>
</reference>
<dbReference type="GO" id="GO:0004842">
    <property type="term" value="F:ubiquitin-protein transferase activity"/>
    <property type="evidence" value="ECO:0007669"/>
    <property type="project" value="InterPro"/>
</dbReference>
<accession>A0A0G2EUV3</accession>
<keyword evidence="6" id="KW-0862">Zinc</keyword>
<dbReference type="InterPro" id="IPR031127">
    <property type="entry name" value="E3_UB_ligase_RBR"/>
</dbReference>
<evidence type="ECO:0000256" key="1">
    <source>
        <dbReference type="ARBA" id="ARBA00022679"/>
    </source>
</evidence>
<evidence type="ECO:0000256" key="4">
    <source>
        <dbReference type="ARBA" id="ARBA00022771"/>
    </source>
</evidence>
<keyword evidence="2" id="KW-0479">Metal-binding</keyword>
<dbReference type="AlphaFoldDB" id="A0A0G2EUV3"/>
<dbReference type="CDD" id="cd22584">
    <property type="entry name" value="Rcat_RBR_unk"/>
    <property type="match status" value="1"/>
</dbReference>
<feature type="compositionally biased region" description="Low complexity" evidence="7">
    <location>
        <begin position="482"/>
        <end position="496"/>
    </location>
</feature>
<keyword evidence="3" id="KW-0677">Repeat</keyword>